<keyword evidence="1 2" id="KW-0238">DNA-binding</keyword>
<comment type="caution">
    <text evidence="4">The sequence shown here is derived from an EMBL/GenBank/DDBJ whole genome shotgun (WGS) entry which is preliminary data.</text>
</comment>
<reference evidence="4 5" key="1">
    <citation type="submission" date="2019-08" db="EMBL/GenBank/DDBJ databases">
        <title>Genome of Algoriphagus ratkowskyi IC026.</title>
        <authorList>
            <person name="Bowman J.P."/>
        </authorList>
    </citation>
    <scope>NUCLEOTIDE SEQUENCE [LARGE SCALE GENOMIC DNA]</scope>
    <source>
        <strain evidence="4 5">IC026</strain>
    </source>
</reference>
<organism evidence="4 5">
    <name type="scientific">Algoriphagus ratkowskyi</name>
    <dbReference type="NCBI Taxonomy" id="57028"/>
    <lineage>
        <taxon>Bacteria</taxon>
        <taxon>Pseudomonadati</taxon>
        <taxon>Bacteroidota</taxon>
        <taxon>Cytophagia</taxon>
        <taxon>Cytophagales</taxon>
        <taxon>Cyclobacteriaceae</taxon>
        <taxon>Algoriphagus</taxon>
    </lineage>
</organism>
<protein>
    <submittedName>
        <fullName evidence="4">Helix-turn-helix transcriptional regulator</fullName>
    </submittedName>
</protein>
<dbReference type="RefSeq" id="WP_086501332.1">
    <property type="nucleotide sequence ID" value="NZ_MSSV01000008.1"/>
</dbReference>
<keyword evidence="5" id="KW-1185">Reference proteome</keyword>
<dbReference type="InterPro" id="IPR009057">
    <property type="entry name" value="Homeodomain-like_sf"/>
</dbReference>
<gene>
    <name evidence="4" type="ORF">ESW18_01200</name>
</gene>
<proteinExistence type="predicted"/>
<name>A0ABY3HT38_9BACT</name>
<feature type="DNA-binding region" description="H-T-H motif" evidence="2">
    <location>
        <begin position="47"/>
        <end position="66"/>
    </location>
</feature>
<dbReference type="PROSITE" id="PS50977">
    <property type="entry name" value="HTH_TETR_2"/>
    <property type="match status" value="1"/>
</dbReference>
<dbReference type="InterPro" id="IPR001647">
    <property type="entry name" value="HTH_TetR"/>
</dbReference>
<dbReference type="SUPFAM" id="SSF46689">
    <property type="entry name" value="Homeodomain-like"/>
    <property type="match status" value="1"/>
</dbReference>
<evidence type="ECO:0000256" key="1">
    <source>
        <dbReference type="ARBA" id="ARBA00023125"/>
    </source>
</evidence>
<evidence type="ECO:0000313" key="4">
    <source>
        <dbReference type="EMBL" id="TXD79778.1"/>
    </source>
</evidence>
<evidence type="ECO:0000313" key="5">
    <source>
        <dbReference type="Proteomes" id="UP000321927"/>
    </source>
</evidence>
<dbReference type="EMBL" id="VORV01000001">
    <property type="protein sequence ID" value="TXD79778.1"/>
    <property type="molecule type" value="Genomic_DNA"/>
</dbReference>
<accession>A0ABY3HT38</accession>
<evidence type="ECO:0000259" key="3">
    <source>
        <dbReference type="PROSITE" id="PS50977"/>
    </source>
</evidence>
<evidence type="ECO:0000256" key="2">
    <source>
        <dbReference type="PROSITE-ProRule" id="PRU00335"/>
    </source>
</evidence>
<dbReference type="Pfam" id="PF00440">
    <property type="entry name" value="TetR_N"/>
    <property type="match status" value="1"/>
</dbReference>
<feature type="domain" description="HTH tetR-type" evidence="3">
    <location>
        <begin position="24"/>
        <end position="84"/>
    </location>
</feature>
<sequence>MENLVNNMKMEVHDNLYLKEPFSSELGVSIVQNGAVLIQDLGMESFTFKKLAVSVGVTEAAVYRYFENKHMLLLYLTAWYWAWMEVNYVYSTANLESSKARLSIAMRLIVNGPVFTKNVHINPADLRNIVVNESLKGYLTKTVDEEHENGIFAQVYSFGERISELIFEINPAYPYPKTLAYTIMESSLLHAFNAKHLPNMTEQSLNSSNRLVFFEDLIIKAISNE</sequence>
<dbReference type="Proteomes" id="UP000321927">
    <property type="component" value="Unassembled WGS sequence"/>
</dbReference>
<dbReference type="Gene3D" id="1.10.10.60">
    <property type="entry name" value="Homeodomain-like"/>
    <property type="match status" value="1"/>
</dbReference>